<reference evidence="1 2" key="1">
    <citation type="journal article" date="2012" name="BMC Genomics">
        <title>Comparative genomics of the white-rot fungi, Phanerochaete carnosa and P. chrysosporium, to elucidate the genetic basis of the distinct wood types they colonize.</title>
        <authorList>
            <person name="Suzuki H."/>
            <person name="MacDonald J."/>
            <person name="Syed K."/>
            <person name="Salamov A."/>
            <person name="Hori C."/>
            <person name="Aerts A."/>
            <person name="Henrissat B."/>
            <person name="Wiebenga A."/>
            <person name="vanKuyk P.A."/>
            <person name="Barry K."/>
            <person name="Lindquist E."/>
            <person name="LaButti K."/>
            <person name="Lapidus A."/>
            <person name="Lucas S."/>
            <person name="Coutinho P."/>
            <person name="Gong Y."/>
            <person name="Samejima M."/>
            <person name="Mahadevan R."/>
            <person name="Abou-Zaid M."/>
            <person name="de Vries R.P."/>
            <person name="Igarashi K."/>
            <person name="Yadav J.S."/>
            <person name="Grigoriev I.V."/>
            <person name="Master E.R."/>
        </authorList>
    </citation>
    <scope>NUCLEOTIDE SEQUENCE [LARGE SCALE GENOMIC DNA]</scope>
    <source>
        <strain evidence="1 2">HHB-10118-sp</strain>
    </source>
</reference>
<dbReference type="STRING" id="650164.K5W2A6"/>
<dbReference type="InParanoid" id="K5W2A6"/>
<dbReference type="KEGG" id="pco:PHACADRAFT_76475"/>
<dbReference type="PANTHER" id="PTHR46579">
    <property type="entry name" value="F5/8 TYPE C DOMAIN-CONTAINING PROTEIN-RELATED"/>
    <property type="match status" value="1"/>
</dbReference>
<dbReference type="Proteomes" id="UP000008370">
    <property type="component" value="Unassembled WGS sequence"/>
</dbReference>
<accession>K5W2A6</accession>
<evidence type="ECO:0000313" key="1">
    <source>
        <dbReference type="EMBL" id="EKM53245.1"/>
    </source>
</evidence>
<dbReference type="OrthoDB" id="3247418at2759"/>
<dbReference type="GeneID" id="18920304"/>
<feature type="non-terminal residue" evidence="1">
    <location>
        <position position="1"/>
    </location>
</feature>
<proteinExistence type="predicted"/>
<dbReference type="EMBL" id="JH930474">
    <property type="protein sequence ID" value="EKM53245.1"/>
    <property type="molecule type" value="Genomic_DNA"/>
</dbReference>
<dbReference type="RefSeq" id="XP_007397938.1">
    <property type="nucleotide sequence ID" value="XM_007397876.1"/>
</dbReference>
<evidence type="ECO:0000313" key="2">
    <source>
        <dbReference type="Proteomes" id="UP000008370"/>
    </source>
</evidence>
<keyword evidence="2" id="KW-1185">Reference proteome</keyword>
<dbReference type="AlphaFoldDB" id="K5W2A6"/>
<gene>
    <name evidence="1" type="ORF">PHACADRAFT_76475</name>
</gene>
<name>K5W2A6_PHACS</name>
<organism evidence="1 2">
    <name type="scientific">Phanerochaete carnosa (strain HHB-10118-sp)</name>
    <name type="common">White-rot fungus</name>
    <name type="synonym">Peniophora carnosa</name>
    <dbReference type="NCBI Taxonomy" id="650164"/>
    <lineage>
        <taxon>Eukaryota</taxon>
        <taxon>Fungi</taxon>
        <taxon>Dikarya</taxon>
        <taxon>Basidiomycota</taxon>
        <taxon>Agaricomycotina</taxon>
        <taxon>Agaricomycetes</taxon>
        <taxon>Polyporales</taxon>
        <taxon>Phanerochaetaceae</taxon>
        <taxon>Phanerochaete</taxon>
    </lineage>
</organism>
<dbReference type="HOGENOM" id="CLU_1717632_0_0_1"/>
<protein>
    <submittedName>
        <fullName evidence="1">Uncharacterized protein</fullName>
    </submittedName>
</protein>
<sequence length="153" mass="17410">MKILLAWMVDVADLPRAHELLQGYLNGFIKMHPDHIKPNLHYVTHIFTQIIDYSPVYGFWTYLFERLNNVLKGYLVNGHAGGELEVTFFREFHRQVKLRSMLENLACEPSKGDAMGIKDRVVADTARILLKTDGKACGTVADLAQEISQASYE</sequence>
<dbReference type="PANTHER" id="PTHR46579:SF1">
    <property type="entry name" value="F5_8 TYPE C DOMAIN-CONTAINING PROTEIN"/>
    <property type="match status" value="1"/>
</dbReference>